<evidence type="ECO:0000256" key="18">
    <source>
        <dbReference type="ARBA" id="ARBA00023228"/>
    </source>
</evidence>
<dbReference type="AlphaFoldDB" id="A0A369Q4R7"/>
<dbReference type="GO" id="GO:0005576">
    <property type="term" value="C:extracellular region"/>
    <property type="evidence" value="ECO:0007669"/>
    <property type="project" value="UniProtKB-SubCell"/>
</dbReference>
<evidence type="ECO:0000256" key="8">
    <source>
        <dbReference type="ARBA" id="ARBA00022670"/>
    </source>
</evidence>
<evidence type="ECO:0000256" key="17">
    <source>
        <dbReference type="ARBA" id="ARBA00023180"/>
    </source>
</evidence>
<keyword evidence="12" id="KW-0256">Endoplasmic reticulum</keyword>
<dbReference type="GO" id="GO:0046872">
    <property type="term" value="F:metal ion binding"/>
    <property type="evidence" value="ECO:0007669"/>
    <property type="project" value="UniProtKB-KW"/>
</dbReference>
<comment type="subunit">
    <text evidence="19">Homodimer. The monomeric form is inactive while the homodimer is active.</text>
</comment>
<sequence length="553" mass="60271">MTFRNFLMLGAAALAPTVAVAGIAALPVAAFAQDSEPDDAPEIDARIMDEGLNRSEVQMLAHELVDGIGARLTNSPNMRKAESWAVDKMRDLGLKNVRKEGFEFGRGWEHLASSATMLTPREVELTATPVAWTPGTNGVIEAEVVVAPISERAHFEAYRGQLAGKIVMISIPGMGDEPTRAPFRRLDSSDISSRNDVDLPNYSGEGESVERSLKRRKFALELDEFLAAEGAVAWAKMSYRDGKLLHGTGYTHHVGMSPKLPGIEIAAEDYRRIARFAKTGPAPRLRIENDVRFVDGDTQAYNIIGEMAGSDPSAGYVMAGAHFDSWYTGDGAVDNGSGSVVVLEAARILKALGVKPKRTIKFALWGAEEQGLLGSLAYARRHLVSRAGENDLSAFELSSRWRDLYPVTAKPGYSDFKAYFNMDNGSGKFRGLHAEGNPAAEPYLRSWLSSYGVLDAGRVVSGSTGGTDHVYFQAVGLPGYQFIQDPLDYFARLHHTNVDTFDHLRPDDLRQAATVMAGVLLAAANDKGSIPKMPLPVRPNVTDPFEYEYPETD</sequence>
<evidence type="ECO:0000256" key="7">
    <source>
        <dbReference type="ARBA" id="ARBA00022645"/>
    </source>
</evidence>
<comment type="subcellular location">
    <subcellularLocation>
        <location evidence="1">Endoplasmic reticulum</location>
    </subcellularLocation>
    <subcellularLocation>
        <location evidence="3">Golgi apparatus</location>
    </subcellularLocation>
    <subcellularLocation>
        <location evidence="2">Lysosome</location>
    </subcellularLocation>
    <subcellularLocation>
        <location evidence="4">Secreted</location>
    </subcellularLocation>
</comment>
<reference evidence="24 25" key="1">
    <citation type="submission" date="2018-04" db="EMBL/GenBank/DDBJ databases">
        <title>Altererythrobacter sp. HME9302 genome sequencing and assembly.</title>
        <authorList>
            <person name="Kang H."/>
            <person name="Kim H."/>
            <person name="Joh K."/>
        </authorList>
    </citation>
    <scope>NUCLEOTIDE SEQUENCE [LARGE SCALE GENOMIC DNA]</scope>
    <source>
        <strain evidence="24 25">HME9302</strain>
    </source>
</reference>
<gene>
    <name evidence="24" type="primary">ape3</name>
    <name evidence="24" type="ORF">HME9302_01088</name>
</gene>
<feature type="domain" description="Peptidase M28" evidence="23">
    <location>
        <begin position="302"/>
        <end position="518"/>
    </location>
</feature>
<dbReference type="EMBL" id="QBKA01000002">
    <property type="protein sequence ID" value="RDC59891.1"/>
    <property type="molecule type" value="Genomic_DNA"/>
</dbReference>
<dbReference type="GO" id="GO:0006508">
    <property type="term" value="P:proteolysis"/>
    <property type="evidence" value="ECO:0007669"/>
    <property type="project" value="UniProtKB-KW"/>
</dbReference>
<dbReference type="SUPFAM" id="SSF53187">
    <property type="entry name" value="Zn-dependent exopeptidases"/>
    <property type="match status" value="1"/>
</dbReference>
<feature type="chain" id="PRO_5016653556" description="Carboxypeptidase Q" evidence="22">
    <location>
        <begin position="33"/>
        <end position="553"/>
    </location>
</feature>
<evidence type="ECO:0000256" key="20">
    <source>
        <dbReference type="ARBA" id="ARBA00033328"/>
    </source>
</evidence>
<keyword evidence="18" id="KW-0458">Lysosome</keyword>
<keyword evidence="16" id="KW-0865">Zymogen</keyword>
<dbReference type="GO" id="GO:0005764">
    <property type="term" value="C:lysosome"/>
    <property type="evidence" value="ECO:0007669"/>
    <property type="project" value="UniProtKB-SubCell"/>
</dbReference>
<keyword evidence="8" id="KW-0645">Protease</keyword>
<dbReference type="Pfam" id="PF04389">
    <property type="entry name" value="Peptidase_M28"/>
    <property type="match status" value="1"/>
</dbReference>
<feature type="compositionally biased region" description="Basic and acidic residues" evidence="21">
    <location>
        <begin position="185"/>
        <end position="197"/>
    </location>
</feature>
<evidence type="ECO:0000256" key="2">
    <source>
        <dbReference type="ARBA" id="ARBA00004371"/>
    </source>
</evidence>
<dbReference type="InterPro" id="IPR039866">
    <property type="entry name" value="CPQ"/>
</dbReference>
<comment type="caution">
    <text evidence="24">The sequence shown here is derived from an EMBL/GenBank/DDBJ whole genome shotgun (WGS) entry which is preliminary data.</text>
</comment>
<dbReference type="Gene3D" id="3.40.630.10">
    <property type="entry name" value="Zn peptidases"/>
    <property type="match status" value="1"/>
</dbReference>
<keyword evidence="17" id="KW-0325">Glycoprotein</keyword>
<evidence type="ECO:0000256" key="4">
    <source>
        <dbReference type="ARBA" id="ARBA00004613"/>
    </source>
</evidence>
<dbReference type="GO" id="GO:0070573">
    <property type="term" value="F:metallodipeptidase activity"/>
    <property type="evidence" value="ECO:0007669"/>
    <property type="project" value="InterPro"/>
</dbReference>
<dbReference type="Proteomes" id="UP000253727">
    <property type="component" value="Unassembled WGS sequence"/>
</dbReference>
<evidence type="ECO:0000313" key="25">
    <source>
        <dbReference type="Proteomes" id="UP000253727"/>
    </source>
</evidence>
<evidence type="ECO:0000256" key="1">
    <source>
        <dbReference type="ARBA" id="ARBA00004240"/>
    </source>
</evidence>
<keyword evidence="14" id="KW-0333">Golgi apparatus</keyword>
<evidence type="ECO:0000256" key="9">
    <source>
        <dbReference type="ARBA" id="ARBA00022723"/>
    </source>
</evidence>
<organism evidence="24 25">
    <name type="scientific">Alteripontixanthobacter maritimus</name>
    <dbReference type="NCBI Taxonomy" id="2161824"/>
    <lineage>
        <taxon>Bacteria</taxon>
        <taxon>Pseudomonadati</taxon>
        <taxon>Pseudomonadota</taxon>
        <taxon>Alphaproteobacteria</taxon>
        <taxon>Sphingomonadales</taxon>
        <taxon>Erythrobacteraceae</taxon>
        <taxon>Alteripontixanthobacter</taxon>
    </lineage>
</organism>
<feature type="region of interest" description="Disordered" evidence="21">
    <location>
        <begin position="185"/>
        <end position="206"/>
    </location>
</feature>
<evidence type="ECO:0000256" key="19">
    <source>
        <dbReference type="ARBA" id="ARBA00025833"/>
    </source>
</evidence>
<keyword evidence="6" id="KW-0964">Secreted</keyword>
<keyword evidence="15" id="KW-0482">Metalloprotease</keyword>
<dbReference type="Gene3D" id="3.50.30.30">
    <property type="match status" value="1"/>
</dbReference>
<accession>A0A369Q4R7</accession>
<dbReference type="PANTHER" id="PTHR12053:SF3">
    <property type="entry name" value="CARBOXYPEPTIDASE Q"/>
    <property type="match status" value="1"/>
</dbReference>
<evidence type="ECO:0000256" key="10">
    <source>
        <dbReference type="ARBA" id="ARBA00022729"/>
    </source>
</evidence>
<evidence type="ECO:0000256" key="5">
    <source>
        <dbReference type="ARBA" id="ARBA00014116"/>
    </source>
</evidence>
<evidence type="ECO:0000256" key="13">
    <source>
        <dbReference type="ARBA" id="ARBA00022833"/>
    </source>
</evidence>
<keyword evidence="7" id="KW-0121">Carboxypeptidase</keyword>
<dbReference type="PANTHER" id="PTHR12053">
    <property type="entry name" value="PROTEASE FAMILY M28 PLASMA GLUTAMATE CARBOXYPEPTIDASE-RELATED"/>
    <property type="match status" value="1"/>
</dbReference>
<evidence type="ECO:0000256" key="15">
    <source>
        <dbReference type="ARBA" id="ARBA00023049"/>
    </source>
</evidence>
<evidence type="ECO:0000256" key="21">
    <source>
        <dbReference type="SAM" id="MobiDB-lite"/>
    </source>
</evidence>
<evidence type="ECO:0000256" key="3">
    <source>
        <dbReference type="ARBA" id="ARBA00004555"/>
    </source>
</evidence>
<evidence type="ECO:0000256" key="16">
    <source>
        <dbReference type="ARBA" id="ARBA00023145"/>
    </source>
</evidence>
<dbReference type="GO" id="GO:0004177">
    <property type="term" value="F:aminopeptidase activity"/>
    <property type="evidence" value="ECO:0007669"/>
    <property type="project" value="UniProtKB-KW"/>
</dbReference>
<dbReference type="InterPro" id="IPR007484">
    <property type="entry name" value="Peptidase_M28"/>
</dbReference>
<keyword evidence="11 24" id="KW-0378">Hydrolase</keyword>
<dbReference type="RefSeq" id="WP_230079880.1">
    <property type="nucleotide sequence ID" value="NZ_QBKA01000002.1"/>
</dbReference>
<name>A0A369Q4R7_9SPHN</name>
<evidence type="ECO:0000256" key="12">
    <source>
        <dbReference type="ARBA" id="ARBA00022824"/>
    </source>
</evidence>
<keyword evidence="24" id="KW-0031">Aminopeptidase</keyword>
<protein>
    <recommendedName>
        <fullName evidence="5">Carboxypeptidase Q</fullName>
    </recommendedName>
    <alternativeName>
        <fullName evidence="20">Plasma glutamate carboxypeptidase</fullName>
    </alternativeName>
</protein>
<keyword evidence="25" id="KW-1185">Reference proteome</keyword>
<dbReference type="GO" id="GO:0004180">
    <property type="term" value="F:carboxypeptidase activity"/>
    <property type="evidence" value="ECO:0007669"/>
    <property type="project" value="UniProtKB-KW"/>
</dbReference>
<keyword evidence="10 22" id="KW-0732">Signal</keyword>
<evidence type="ECO:0000256" key="11">
    <source>
        <dbReference type="ARBA" id="ARBA00022801"/>
    </source>
</evidence>
<evidence type="ECO:0000256" key="6">
    <source>
        <dbReference type="ARBA" id="ARBA00022525"/>
    </source>
</evidence>
<evidence type="ECO:0000256" key="14">
    <source>
        <dbReference type="ARBA" id="ARBA00023034"/>
    </source>
</evidence>
<evidence type="ECO:0000256" key="22">
    <source>
        <dbReference type="SAM" id="SignalP"/>
    </source>
</evidence>
<evidence type="ECO:0000313" key="24">
    <source>
        <dbReference type="EMBL" id="RDC59891.1"/>
    </source>
</evidence>
<keyword evidence="9" id="KW-0479">Metal-binding</keyword>
<evidence type="ECO:0000259" key="23">
    <source>
        <dbReference type="Pfam" id="PF04389"/>
    </source>
</evidence>
<feature type="signal peptide" evidence="22">
    <location>
        <begin position="1"/>
        <end position="32"/>
    </location>
</feature>
<keyword evidence="13" id="KW-0862">Zinc</keyword>
<proteinExistence type="predicted"/>